<dbReference type="AlphaFoldDB" id="A0A1S3ZLJ4"/>
<sequence>MCVLIYLPPPFSCFPSGYIKVFPVVECECYRAGSHSPTEVEKGVLCKKELNGEREKHLEEINSLSRKKFKESTRGVALNLKRKLCLEDSGLLKRIKTYECDSGIREREVDFHKAISDKPLVCSLASEKLKRIRDDEMVVTALFKRIR</sequence>
<dbReference type="KEGG" id="nta:107788251"/>
<organism evidence="1">
    <name type="scientific">Nicotiana tabacum</name>
    <name type="common">Common tobacco</name>
    <dbReference type="NCBI Taxonomy" id="4097"/>
    <lineage>
        <taxon>Eukaryota</taxon>
        <taxon>Viridiplantae</taxon>
        <taxon>Streptophyta</taxon>
        <taxon>Embryophyta</taxon>
        <taxon>Tracheophyta</taxon>
        <taxon>Spermatophyta</taxon>
        <taxon>Magnoliopsida</taxon>
        <taxon>eudicotyledons</taxon>
        <taxon>Gunneridae</taxon>
        <taxon>Pentapetalae</taxon>
        <taxon>asterids</taxon>
        <taxon>lamiids</taxon>
        <taxon>Solanales</taxon>
        <taxon>Solanaceae</taxon>
        <taxon>Nicotianoideae</taxon>
        <taxon>Nicotianeae</taxon>
        <taxon>Nicotiana</taxon>
    </lineage>
</organism>
<dbReference type="OrthoDB" id="10389821at2759"/>
<reference evidence="1" key="1">
    <citation type="submission" date="2025-08" db="UniProtKB">
        <authorList>
            <consortium name="RefSeq"/>
        </authorList>
    </citation>
    <scope>IDENTIFICATION</scope>
</reference>
<dbReference type="PaxDb" id="4097-A0A1S3ZLJ4"/>
<name>A0A1S3ZLJ4_TOBAC</name>
<dbReference type="PANTHER" id="PTHR39104:SF1">
    <property type="entry name" value="AMINO ACID-LIGASE"/>
    <property type="match status" value="1"/>
</dbReference>
<dbReference type="STRING" id="4097.A0A1S3ZLJ4"/>
<proteinExistence type="predicted"/>
<protein>
    <submittedName>
        <fullName evidence="1">Uncharacterized protein</fullName>
    </submittedName>
</protein>
<gene>
    <name evidence="1" type="primary">LOC107788251</name>
</gene>
<evidence type="ECO:0000313" key="1">
    <source>
        <dbReference type="RefSeq" id="XP_016465410.1"/>
    </source>
</evidence>
<dbReference type="RefSeq" id="XP_016465410.1">
    <property type="nucleotide sequence ID" value="XM_016609924.1"/>
</dbReference>
<accession>A0A1S3ZLJ4</accession>
<dbReference type="PANTHER" id="PTHR39104">
    <property type="entry name" value="AMINO ACID-LIGASE"/>
    <property type="match status" value="1"/>
</dbReference>